<protein>
    <submittedName>
        <fullName evidence="1">OsmC family protein</fullName>
    </submittedName>
</protein>
<dbReference type="HOGENOM" id="CLU_100275_2_0_7"/>
<dbReference type="PANTHER" id="PTHR35368">
    <property type="entry name" value="HYDROPEROXIDE REDUCTASE"/>
    <property type="match status" value="1"/>
</dbReference>
<reference evidence="1 2" key="1">
    <citation type="submission" date="2006-10" db="EMBL/GenBank/DDBJ databases">
        <title>Complete sequence of Syntrophobacter fumaroxidans MPOB.</title>
        <authorList>
            <consortium name="US DOE Joint Genome Institute"/>
            <person name="Copeland A."/>
            <person name="Lucas S."/>
            <person name="Lapidus A."/>
            <person name="Barry K."/>
            <person name="Detter J.C."/>
            <person name="Glavina del Rio T."/>
            <person name="Hammon N."/>
            <person name="Israni S."/>
            <person name="Pitluck S."/>
            <person name="Goltsman E.G."/>
            <person name="Martinez M."/>
            <person name="Schmutz J."/>
            <person name="Larimer F."/>
            <person name="Land M."/>
            <person name="Hauser L."/>
            <person name="Kyrpides N."/>
            <person name="Kim E."/>
            <person name="Boone D.R."/>
            <person name="Brockman F."/>
            <person name="Culley D."/>
            <person name="Ferry J."/>
            <person name="Gunsalus R."/>
            <person name="McInerney M.J."/>
            <person name="Morrison M."/>
            <person name="Plugge C."/>
            <person name="Rohlin L."/>
            <person name="Scholten J."/>
            <person name="Sieber J."/>
            <person name="Stams A.J.M."/>
            <person name="Worm P."/>
            <person name="Henstra A.M."/>
            <person name="Richardson P."/>
        </authorList>
    </citation>
    <scope>NUCLEOTIDE SEQUENCE [LARGE SCALE GENOMIC DNA]</scope>
    <source>
        <strain evidence="2">DSM 10017 / MPOB</strain>
    </source>
</reference>
<dbReference type="KEGG" id="sfu:Sfum_0441"/>
<evidence type="ECO:0000313" key="2">
    <source>
        <dbReference type="Proteomes" id="UP000001784"/>
    </source>
</evidence>
<dbReference type="Gene3D" id="3.30.300.20">
    <property type="match status" value="1"/>
</dbReference>
<dbReference type="InterPro" id="IPR003718">
    <property type="entry name" value="OsmC/Ohr_fam"/>
</dbReference>
<dbReference type="eggNOG" id="COG1765">
    <property type="taxonomic scope" value="Bacteria"/>
</dbReference>
<dbReference type="InParanoid" id="A0LFD9"/>
<dbReference type="InterPro" id="IPR015946">
    <property type="entry name" value="KH_dom-like_a/b"/>
</dbReference>
<dbReference type="InterPro" id="IPR036102">
    <property type="entry name" value="OsmC/Ohrsf"/>
</dbReference>
<dbReference type="Proteomes" id="UP000001784">
    <property type="component" value="Chromosome"/>
</dbReference>
<dbReference type="PANTHER" id="PTHR35368:SF1">
    <property type="entry name" value="HYDROPEROXIDE REDUCTASE"/>
    <property type="match status" value="1"/>
</dbReference>
<dbReference type="OrthoDB" id="5356953at2"/>
<accession>A0LFD9</accession>
<proteinExistence type="predicted"/>
<dbReference type="SUPFAM" id="SSF82784">
    <property type="entry name" value="OsmC-like"/>
    <property type="match status" value="1"/>
</dbReference>
<dbReference type="InterPro" id="IPR052924">
    <property type="entry name" value="OsmC/Ohr_hydroprdx_reductase"/>
</dbReference>
<sequence length="189" mass="21182">MSFQAAEQRDERTVNGVDVNRLFDTIDAVKAEPEIAKFRFRVKNKWIGGGHNHTTITDFYGALKDHPHEKPFELDADEPEVLLGEDKGPNPVEYLLTALAGCLTSSLVYHAAAKGIELKGVESRLEGDLDLRGFLGLSKDVPVGYREIRVYFTIDADLSEQEKQELIREAQKYSPVFNTVSNSTRVTVQ</sequence>
<dbReference type="EMBL" id="CP000478">
    <property type="protein sequence ID" value="ABK16141.1"/>
    <property type="molecule type" value="Genomic_DNA"/>
</dbReference>
<dbReference type="Pfam" id="PF02566">
    <property type="entry name" value="OsmC"/>
    <property type="match status" value="1"/>
</dbReference>
<gene>
    <name evidence="1" type="ordered locus">Sfum_0441</name>
</gene>
<evidence type="ECO:0000313" key="1">
    <source>
        <dbReference type="EMBL" id="ABK16141.1"/>
    </source>
</evidence>
<dbReference type="RefSeq" id="WP_011697314.1">
    <property type="nucleotide sequence ID" value="NC_008554.1"/>
</dbReference>
<organism evidence="1 2">
    <name type="scientific">Syntrophobacter fumaroxidans (strain DSM 10017 / MPOB)</name>
    <dbReference type="NCBI Taxonomy" id="335543"/>
    <lineage>
        <taxon>Bacteria</taxon>
        <taxon>Pseudomonadati</taxon>
        <taxon>Thermodesulfobacteriota</taxon>
        <taxon>Syntrophobacteria</taxon>
        <taxon>Syntrophobacterales</taxon>
        <taxon>Syntrophobacteraceae</taxon>
        <taxon>Syntrophobacter</taxon>
    </lineage>
</organism>
<dbReference type="AlphaFoldDB" id="A0LFD9"/>
<name>A0LFD9_SYNFM</name>
<keyword evidence="2" id="KW-1185">Reference proteome</keyword>